<accession>A0A918TBX8</accession>
<organism evidence="4 5">
    <name type="scientific">Roseibacillus persicicus</name>
    <dbReference type="NCBI Taxonomy" id="454148"/>
    <lineage>
        <taxon>Bacteria</taxon>
        <taxon>Pseudomonadati</taxon>
        <taxon>Verrucomicrobiota</taxon>
        <taxon>Verrucomicrobiia</taxon>
        <taxon>Verrucomicrobiales</taxon>
        <taxon>Verrucomicrobiaceae</taxon>
        <taxon>Roseibacillus</taxon>
    </lineage>
</organism>
<comment type="caution">
    <text evidence="4">The sequence shown here is derived from an EMBL/GenBank/DDBJ whole genome shotgun (WGS) entry which is preliminary data.</text>
</comment>
<dbReference type="SUPFAM" id="SSF52266">
    <property type="entry name" value="SGNH hydrolase"/>
    <property type="match status" value="1"/>
</dbReference>
<dbReference type="InterPro" id="IPR036514">
    <property type="entry name" value="SGNH_hydro_sf"/>
</dbReference>
<evidence type="ECO:0000256" key="1">
    <source>
        <dbReference type="ARBA" id="ARBA00022801"/>
    </source>
</evidence>
<dbReference type="InterPro" id="IPR005181">
    <property type="entry name" value="SASA"/>
</dbReference>
<proteinExistence type="predicted"/>
<reference evidence="4" key="2">
    <citation type="submission" date="2020-09" db="EMBL/GenBank/DDBJ databases">
        <authorList>
            <person name="Sun Q."/>
            <person name="Kim S."/>
        </authorList>
    </citation>
    <scope>NUCLEOTIDE SEQUENCE</scope>
    <source>
        <strain evidence="4">KCTC 12988</strain>
    </source>
</reference>
<feature type="region of interest" description="Disordered" evidence="2">
    <location>
        <begin position="361"/>
        <end position="380"/>
    </location>
</feature>
<keyword evidence="1" id="KW-0378">Hydrolase</keyword>
<gene>
    <name evidence="4" type="ORF">GCM10007100_03920</name>
</gene>
<sequence>MKQRGLRAANIMILPACLRHPALFIALALSFSTSGHSETATKPLRVYILAGQSNMVGSGALSTLDAIGDDPATAPLLERMLNAEGKPRTCEQVWISSLNGKYRTAGGEGFGKLSPGYGLRKEDPTLPGDCIGPEYTFGLTMDEHYDGPTLLIKTAWGGKSLHLDYRPPSAGPYVLPDEKREKLVANGKLEKVLADNAEYSGKYYGLMMNHVRKVLSDIPRVYPDYDEAAGYELAGFVWFQGWNDYVALADYPLSNGDEQYAPYGELLAHFIRDVRKDLEAPELPFVIGVMGTNGNHTPGLFNEGGQSQLRMERFRKAMAAPSLLPEFEGIVIAVPTAPFWDDEIAALGMKQLEIKRMRSLIDKKSPQGPNADGSMSQEEKKKFLEDFTAETFSPEELALKARATAAGGFVHYYGSAKFYAQAGEAFARALLQANEQQEESK</sequence>
<dbReference type="PANTHER" id="PTHR31988">
    <property type="entry name" value="ESTERASE, PUTATIVE (DUF303)-RELATED"/>
    <property type="match status" value="1"/>
</dbReference>
<dbReference type="EMBL" id="BMXI01000001">
    <property type="protein sequence ID" value="GHC42190.1"/>
    <property type="molecule type" value="Genomic_DNA"/>
</dbReference>
<dbReference type="AlphaFoldDB" id="A0A918TBX8"/>
<keyword evidence="5" id="KW-1185">Reference proteome</keyword>
<evidence type="ECO:0000313" key="4">
    <source>
        <dbReference type="EMBL" id="GHC42190.1"/>
    </source>
</evidence>
<evidence type="ECO:0000259" key="3">
    <source>
        <dbReference type="Pfam" id="PF03629"/>
    </source>
</evidence>
<protein>
    <submittedName>
        <fullName evidence="4">Sialate O-acetylesterase</fullName>
    </submittedName>
</protein>
<dbReference type="Proteomes" id="UP000644507">
    <property type="component" value="Unassembled WGS sequence"/>
</dbReference>
<dbReference type="PANTHER" id="PTHR31988:SF19">
    <property type="entry name" value="9-O-ACETYL-N-ACETYLNEURAMINIC ACID DEACETYLASE-RELATED"/>
    <property type="match status" value="1"/>
</dbReference>
<dbReference type="Gene3D" id="3.40.50.1110">
    <property type="entry name" value="SGNH hydrolase"/>
    <property type="match status" value="1"/>
</dbReference>
<reference evidence="4" key="1">
    <citation type="journal article" date="2014" name="Int. J. Syst. Evol. Microbiol.">
        <title>Complete genome sequence of Corynebacterium casei LMG S-19264T (=DSM 44701T), isolated from a smear-ripened cheese.</title>
        <authorList>
            <consortium name="US DOE Joint Genome Institute (JGI-PGF)"/>
            <person name="Walter F."/>
            <person name="Albersmeier A."/>
            <person name="Kalinowski J."/>
            <person name="Ruckert C."/>
        </authorList>
    </citation>
    <scope>NUCLEOTIDE SEQUENCE</scope>
    <source>
        <strain evidence="4">KCTC 12988</strain>
    </source>
</reference>
<name>A0A918TBX8_9BACT</name>
<evidence type="ECO:0000313" key="5">
    <source>
        <dbReference type="Proteomes" id="UP000644507"/>
    </source>
</evidence>
<feature type="domain" description="Sialate O-acetylesterase" evidence="3">
    <location>
        <begin position="44"/>
        <end position="297"/>
    </location>
</feature>
<evidence type="ECO:0000256" key="2">
    <source>
        <dbReference type="SAM" id="MobiDB-lite"/>
    </source>
</evidence>
<dbReference type="InterPro" id="IPR052940">
    <property type="entry name" value="Carb_Esterase_6"/>
</dbReference>
<dbReference type="RefSeq" id="WP_229809345.1">
    <property type="nucleotide sequence ID" value="NZ_BMXI01000001.1"/>
</dbReference>
<dbReference type="Pfam" id="PF03629">
    <property type="entry name" value="SASA"/>
    <property type="match status" value="1"/>
</dbReference>
<dbReference type="GO" id="GO:0016788">
    <property type="term" value="F:hydrolase activity, acting on ester bonds"/>
    <property type="evidence" value="ECO:0007669"/>
    <property type="project" value="UniProtKB-ARBA"/>
</dbReference>